<evidence type="ECO:0000313" key="2">
    <source>
        <dbReference type="EMBL" id="ETZ90699.1"/>
    </source>
</evidence>
<dbReference type="EMBL" id="JAOX01000001">
    <property type="protein sequence ID" value="ETZ90699.1"/>
    <property type="molecule type" value="Genomic_DNA"/>
</dbReference>
<organism evidence="2 3">
    <name type="scientific">Mycobacteroides abscessus MAB_030201_1075</name>
    <dbReference type="NCBI Taxonomy" id="1335410"/>
    <lineage>
        <taxon>Bacteria</taxon>
        <taxon>Bacillati</taxon>
        <taxon>Actinomycetota</taxon>
        <taxon>Actinomycetes</taxon>
        <taxon>Mycobacteriales</taxon>
        <taxon>Mycobacteriaceae</taxon>
        <taxon>Mycobacteroides</taxon>
        <taxon>Mycobacteroides abscessus</taxon>
    </lineage>
</organism>
<reference evidence="2 3" key="1">
    <citation type="submission" date="2014-01" db="EMBL/GenBank/DDBJ databases">
        <authorList>
            <person name="Zelazny A."/>
            <person name="Olivier K."/>
            <person name="Sampaio E.P."/>
            <person name="Holland S.M."/>
            <person name="Tallon L.J."/>
            <person name="Sadzewicz L.K."/>
            <person name="Sengamalay N."/>
            <person name="Fraser C.M."/>
            <person name="Hine E."/>
            <person name="Shefchek K.A."/>
            <person name="Das S.P."/>
            <person name="Shallom S.J."/>
            <person name="Agrawal S."/>
            <person name="Tettelin H."/>
        </authorList>
    </citation>
    <scope>NUCLEOTIDE SEQUENCE [LARGE SCALE GENOMIC DNA]</scope>
    <source>
        <strain evidence="2 3">MAB_030201_1075</strain>
    </source>
</reference>
<feature type="region of interest" description="Disordered" evidence="1">
    <location>
        <begin position="31"/>
        <end position="50"/>
    </location>
</feature>
<protein>
    <submittedName>
        <fullName evidence="2">Uncharacterized protein</fullName>
    </submittedName>
</protein>
<accession>A0A829PU08</accession>
<gene>
    <name evidence="2" type="ORF">L829_4285</name>
</gene>
<sequence>MSFLGLGFVSRRRRPGFDQVFEWIRMEWPETNDVGTKPGNTSCIGMQEEQ</sequence>
<dbReference type="AlphaFoldDB" id="A0A829PU08"/>
<evidence type="ECO:0000313" key="3">
    <source>
        <dbReference type="Proteomes" id="UP000019854"/>
    </source>
</evidence>
<name>A0A829PU08_9MYCO</name>
<dbReference type="Proteomes" id="UP000019854">
    <property type="component" value="Unassembled WGS sequence"/>
</dbReference>
<comment type="caution">
    <text evidence="2">The sequence shown here is derived from an EMBL/GenBank/DDBJ whole genome shotgun (WGS) entry which is preliminary data.</text>
</comment>
<proteinExistence type="predicted"/>
<evidence type="ECO:0000256" key="1">
    <source>
        <dbReference type="SAM" id="MobiDB-lite"/>
    </source>
</evidence>